<accession>A0ACB6SDT3</accession>
<comment type="caution">
    <text evidence="1">The sequence shown here is derived from an EMBL/GenBank/DDBJ whole genome shotgun (WGS) entry which is preliminary data.</text>
</comment>
<organism evidence="1 2">
    <name type="scientific">Macroventuria anomochaeta</name>
    <dbReference type="NCBI Taxonomy" id="301207"/>
    <lineage>
        <taxon>Eukaryota</taxon>
        <taxon>Fungi</taxon>
        <taxon>Dikarya</taxon>
        <taxon>Ascomycota</taxon>
        <taxon>Pezizomycotina</taxon>
        <taxon>Dothideomycetes</taxon>
        <taxon>Pleosporomycetidae</taxon>
        <taxon>Pleosporales</taxon>
        <taxon>Pleosporineae</taxon>
        <taxon>Didymellaceae</taxon>
        <taxon>Macroventuria</taxon>
    </lineage>
</organism>
<dbReference type="Proteomes" id="UP000799754">
    <property type="component" value="Unassembled WGS sequence"/>
</dbReference>
<proteinExistence type="predicted"/>
<sequence>MSIPNHKELLSSHSSQTDVQDLEKGEASPEKENQEEAAEDNEIGAELEKHLSRKSTKKDDLPVEKYPLTDFDKGLVGWASQDDPLNPRNFPHKSKLFILFLVSAITFLSPLASSIVAPGIPFINADFHNSSQLLGSFAVSVYILGFAVGPLFLSPLSEIYGRCIILNISNVFFCAFTLGCALAPNLGGLIAMRFFAGLGGSACLTIGTGVIADLFVASQRGKAVAMYSMGILFGPILGPICGGFIAQRAGWRWDMWVVLIVSVLLTAGLFFYNRETNHVVLLNRKTTRLRTELQRPELQNVLNASKPAAALTSKAILLNGITRPLKMLVTQPIVLLCSLYMSFLFGLLFLLFTTLTPVFLQTYGWEPDMTGLAYLGIGIGNFLGIGFVAKTSDATIIKLAKRNKGVYEPEMRLPLCVFFGLLIPVSFFWYGWTAYYKVHWIVPIISLVPFGFGVMGIFAPLQTYMIDCFPQYAASAIAGMTCLRCLFGALLPLAGPNMYETLGLGWGNSMLGFIAIAFIPVPALLFKYGKTVRENHPIKF</sequence>
<evidence type="ECO:0000313" key="2">
    <source>
        <dbReference type="Proteomes" id="UP000799754"/>
    </source>
</evidence>
<gene>
    <name evidence="1" type="ORF">BU25DRAFT_475370</name>
</gene>
<protein>
    <submittedName>
        <fullName evidence="1">MFS general substrate transporter</fullName>
    </submittedName>
</protein>
<dbReference type="EMBL" id="MU006703">
    <property type="protein sequence ID" value="KAF2632147.1"/>
    <property type="molecule type" value="Genomic_DNA"/>
</dbReference>
<reference evidence="1" key="1">
    <citation type="journal article" date="2020" name="Stud. Mycol.">
        <title>101 Dothideomycetes genomes: a test case for predicting lifestyles and emergence of pathogens.</title>
        <authorList>
            <person name="Haridas S."/>
            <person name="Albert R."/>
            <person name="Binder M."/>
            <person name="Bloem J."/>
            <person name="Labutti K."/>
            <person name="Salamov A."/>
            <person name="Andreopoulos B."/>
            <person name="Baker S."/>
            <person name="Barry K."/>
            <person name="Bills G."/>
            <person name="Bluhm B."/>
            <person name="Cannon C."/>
            <person name="Castanera R."/>
            <person name="Culley D."/>
            <person name="Daum C."/>
            <person name="Ezra D."/>
            <person name="Gonzalez J."/>
            <person name="Henrissat B."/>
            <person name="Kuo A."/>
            <person name="Liang C."/>
            <person name="Lipzen A."/>
            <person name="Lutzoni F."/>
            <person name="Magnuson J."/>
            <person name="Mondo S."/>
            <person name="Nolan M."/>
            <person name="Ohm R."/>
            <person name="Pangilinan J."/>
            <person name="Park H.-J."/>
            <person name="Ramirez L."/>
            <person name="Alfaro M."/>
            <person name="Sun H."/>
            <person name="Tritt A."/>
            <person name="Yoshinaga Y."/>
            <person name="Zwiers L.-H."/>
            <person name="Turgeon B."/>
            <person name="Goodwin S."/>
            <person name="Spatafora J."/>
            <person name="Crous P."/>
            <person name="Grigoriev I."/>
        </authorList>
    </citation>
    <scope>NUCLEOTIDE SEQUENCE</scope>
    <source>
        <strain evidence="1">CBS 525.71</strain>
    </source>
</reference>
<keyword evidence="2" id="KW-1185">Reference proteome</keyword>
<evidence type="ECO:0000313" key="1">
    <source>
        <dbReference type="EMBL" id="KAF2632147.1"/>
    </source>
</evidence>
<name>A0ACB6SDT3_9PLEO</name>